<keyword evidence="1" id="KW-0812">Transmembrane</keyword>
<evidence type="ECO:0000313" key="4">
    <source>
        <dbReference type="Proteomes" id="UP000196710"/>
    </source>
</evidence>
<evidence type="ECO:0000256" key="1">
    <source>
        <dbReference type="SAM" id="Phobius"/>
    </source>
</evidence>
<organism evidence="3 5">
    <name type="scientific">Acutalibacter muris</name>
    <dbReference type="NCBI Taxonomy" id="1796620"/>
    <lineage>
        <taxon>Bacteria</taxon>
        <taxon>Bacillati</taxon>
        <taxon>Bacillota</taxon>
        <taxon>Clostridia</taxon>
        <taxon>Eubacteriales</taxon>
        <taxon>Acutalibacteraceae</taxon>
        <taxon>Acutalibacter</taxon>
    </lineage>
</organism>
<dbReference type="RefSeq" id="WP_066535253.1">
    <property type="nucleotide sequence ID" value="NZ_CP021422.1"/>
</dbReference>
<feature type="transmembrane region" description="Helical" evidence="1">
    <location>
        <begin position="6"/>
        <end position="36"/>
    </location>
</feature>
<dbReference type="EMBL" id="CP065321">
    <property type="protein sequence ID" value="QQR29235.1"/>
    <property type="molecule type" value="Genomic_DNA"/>
</dbReference>
<evidence type="ECO:0000313" key="2">
    <source>
        <dbReference type="EMBL" id="ASB39946.1"/>
    </source>
</evidence>
<keyword evidence="1" id="KW-1133">Transmembrane helix</keyword>
<gene>
    <name evidence="2" type="ORF">ADH66_04330</name>
    <name evidence="3" type="ORF">I5Q82_14395</name>
</gene>
<name>A0A1Z2XNC5_9FIRM</name>
<feature type="transmembrane region" description="Helical" evidence="1">
    <location>
        <begin position="57"/>
        <end position="77"/>
    </location>
</feature>
<evidence type="ECO:0000313" key="5">
    <source>
        <dbReference type="Proteomes" id="UP000596035"/>
    </source>
</evidence>
<protein>
    <submittedName>
        <fullName evidence="3">DUF3784 domain-containing protein</fullName>
    </submittedName>
</protein>
<feature type="transmembrane region" description="Helical" evidence="1">
    <location>
        <begin position="83"/>
        <end position="103"/>
    </location>
</feature>
<dbReference type="Proteomes" id="UP000596035">
    <property type="component" value="Chromosome"/>
</dbReference>
<dbReference type="Pfam" id="PF12650">
    <property type="entry name" value="DUF3784"/>
    <property type="match status" value="1"/>
</dbReference>
<keyword evidence="4" id="KW-1185">Reference proteome</keyword>
<reference evidence="3 5" key="3">
    <citation type="submission" date="2020-11" db="EMBL/GenBank/DDBJ databases">
        <title>Closed and high quality bacterial genomes of the OMM12 community.</title>
        <authorList>
            <person name="Marbouty M."/>
            <person name="Lamy-Besnier Q."/>
            <person name="Debarbieux L."/>
            <person name="Koszul R."/>
        </authorList>
    </citation>
    <scope>NUCLEOTIDE SEQUENCE [LARGE SCALE GENOMIC DNA]</scope>
    <source>
        <strain evidence="3 5">KB18</strain>
    </source>
</reference>
<reference evidence="4" key="2">
    <citation type="submission" date="2017-05" db="EMBL/GenBank/DDBJ databases">
        <title>Improved OligoMM genomes.</title>
        <authorList>
            <person name="Garzetti D."/>
        </authorList>
    </citation>
    <scope>NUCLEOTIDE SEQUENCE [LARGE SCALE GENOMIC DNA]</scope>
    <source>
        <strain evidence="4">KB18</strain>
    </source>
</reference>
<evidence type="ECO:0000313" key="3">
    <source>
        <dbReference type="EMBL" id="QQR29235.1"/>
    </source>
</evidence>
<reference evidence="2" key="1">
    <citation type="journal article" date="2017" name="Genome Announc.">
        <title>High-Quality Whole-Genome Sequences of the Oligo-Mouse-Microbiota Bacterial Community.</title>
        <authorList>
            <person name="Garzetti D."/>
            <person name="Brugiroux S."/>
            <person name="Bunk B."/>
            <person name="Pukall R."/>
            <person name="McCoy K.D."/>
            <person name="Macpherson A.J."/>
            <person name="Stecher B."/>
        </authorList>
    </citation>
    <scope>NUCLEOTIDE SEQUENCE</scope>
    <source>
        <strain evidence="2">KB18</strain>
    </source>
</reference>
<dbReference type="Proteomes" id="UP000196710">
    <property type="component" value="Chromosome"/>
</dbReference>
<dbReference type="KEGG" id="amur:ADH66_04330"/>
<dbReference type="AlphaFoldDB" id="A0A1Z2XNC5"/>
<dbReference type="InterPro" id="IPR017259">
    <property type="entry name" value="UCP037672"/>
</dbReference>
<accession>A0A1Z2XNC5</accession>
<dbReference type="EMBL" id="CP021422">
    <property type="protein sequence ID" value="ASB39946.1"/>
    <property type="molecule type" value="Genomic_DNA"/>
</dbReference>
<proteinExistence type="predicted"/>
<sequence length="111" mass="12073">METSDIIGLVITIIVGLGLIGLSVPLLMGRCAGLIAGYSTMTKEERKTWDVSALAKFTGRILLIIGLLTLVLMPVMCLCEIPWLTWVYSLAVIGLGVFAAVWCNTGNRFRK</sequence>
<keyword evidence="1" id="KW-0472">Membrane</keyword>